<dbReference type="InterPro" id="IPR005064">
    <property type="entry name" value="BUG"/>
</dbReference>
<keyword evidence="4" id="KW-1185">Reference proteome</keyword>
<dbReference type="Gene3D" id="3.40.190.10">
    <property type="entry name" value="Periplasmic binding protein-like II"/>
    <property type="match status" value="1"/>
</dbReference>
<evidence type="ECO:0000256" key="2">
    <source>
        <dbReference type="SAM" id="SignalP"/>
    </source>
</evidence>
<dbReference type="SUPFAM" id="SSF53850">
    <property type="entry name" value="Periplasmic binding protein-like II"/>
    <property type="match status" value="1"/>
</dbReference>
<comment type="similarity">
    <text evidence="1">Belongs to the UPF0065 (bug) family.</text>
</comment>
<dbReference type="InterPro" id="IPR042100">
    <property type="entry name" value="Bug_dom1"/>
</dbReference>
<accession>A0A431TKH8</accession>
<evidence type="ECO:0000313" key="3">
    <source>
        <dbReference type="EMBL" id="RTQ33377.1"/>
    </source>
</evidence>
<dbReference type="PIRSF" id="PIRSF017082">
    <property type="entry name" value="YflP"/>
    <property type="match status" value="1"/>
</dbReference>
<dbReference type="PANTHER" id="PTHR42928:SF5">
    <property type="entry name" value="BLR1237 PROTEIN"/>
    <property type="match status" value="1"/>
</dbReference>
<evidence type="ECO:0000313" key="4">
    <source>
        <dbReference type="Proteomes" id="UP000267418"/>
    </source>
</evidence>
<proteinExistence type="inferred from homology"/>
<organism evidence="3 4">
    <name type="scientific">Variovorax gossypii</name>
    <dbReference type="NCBI Taxonomy" id="1679495"/>
    <lineage>
        <taxon>Bacteria</taxon>
        <taxon>Pseudomonadati</taxon>
        <taxon>Pseudomonadota</taxon>
        <taxon>Betaproteobacteria</taxon>
        <taxon>Burkholderiales</taxon>
        <taxon>Comamonadaceae</taxon>
        <taxon>Variovorax</taxon>
    </lineage>
</organism>
<dbReference type="PANTHER" id="PTHR42928">
    <property type="entry name" value="TRICARBOXYLATE-BINDING PROTEIN"/>
    <property type="match status" value="1"/>
</dbReference>
<dbReference type="RefSeq" id="WP_126471833.1">
    <property type="nucleotide sequence ID" value="NZ_RXOE01000004.1"/>
</dbReference>
<reference evidence="3 4" key="1">
    <citation type="submission" date="2018-12" db="EMBL/GenBank/DDBJ databases">
        <title>The genome of Variovorax gossypii DSM 100435.</title>
        <authorList>
            <person name="Gao J."/>
            <person name="Sun J."/>
        </authorList>
    </citation>
    <scope>NUCLEOTIDE SEQUENCE [LARGE SCALE GENOMIC DNA]</scope>
    <source>
        <strain evidence="3 4">DSM 100435</strain>
    </source>
</reference>
<keyword evidence="2" id="KW-0732">Signal</keyword>
<gene>
    <name evidence="3" type="ORF">EJP69_17830</name>
</gene>
<evidence type="ECO:0000256" key="1">
    <source>
        <dbReference type="ARBA" id="ARBA00006987"/>
    </source>
</evidence>
<dbReference type="OrthoDB" id="8689250at2"/>
<dbReference type="EMBL" id="RXOE01000004">
    <property type="protein sequence ID" value="RTQ33377.1"/>
    <property type="molecule type" value="Genomic_DNA"/>
</dbReference>
<sequence length="322" mass="34107">MKRIARSLLAVLVSASAFAPAWGQGSPWPSRPIKIITPTPVGVGSDIFARAYADRLSRALQTPVVVENRPGALASIGTDAVAKAAPDGYTILFSTSNPFTMTPFLLSKMPYDAKNDLLPVTQALKGGSFILANAAVPVKNIPELVALAKKEPGRISFASYGSGTTSHLGFELFQEAAGIELLHVPYKQSAAPDLMAGQVQLGFEPPVSALPNIKSGRVKALAYTGSKRSAALPNVPTLSESYPGVEVFTWLGFWVPARTPQAIVDRLNKEIVAITHSPEMGRLLSDAGLDPIGSTPAEAAAVIDREAQAMSRLIKAKNIRID</sequence>
<name>A0A431TKH8_9BURK</name>
<dbReference type="Gene3D" id="3.40.190.150">
    <property type="entry name" value="Bordetella uptake gene, domain 1"/>
    <property type="match status" value="1"/>
</dbReference>
<feature type="chain" id="PRO_5019042162" evidence="2">
    <location>
        <begin position="24"/>
        <end position="322"/>
    </location>
</feature>
<protein>
    <submittedName>
        <fullName evidence="3">Tripartite tricarboxylate transporter substrate binding protein</fullName>
    </submittedName>
</protein>
<dbReference type="Pfam" id="PF03401">
    <property type="entry name" value="TctC"/>
    <property type="match status" value="1"/>
</dbReference>
<feature type="signal peptide" evidence="2">
    <location>
        <begin position="1"/>
        <end position="23"/>
    </location>
</feature>
<dbReference type="CDD" id="cd13578">
    <property type="entry name" value="PBP2_Bug27"/>
    <property type="match status" value="1"/>
</dbReference>
<comment type="caution">
    <text evidence="3">The sequence shown here is derived from an EMBL/GenBank/DDBJ whole genome shotgun (WGS) entry which is preliminary data.</text>
</comment>
<dbReference type="AlphaFoldDB" id="A0A431TKH8"/>
<dbReference type="Proteomes" id="UP000267418">
    <property type="component" value="Unassembled WGS sequence"/>
</dbReference>